<feature type="signal peptide" evidence="2">
    <location>
        <begin position="1"/>
        <end position="22"/>
    </location>
</feature>
<dbReference type="GO" id="GO:0005737">
    <property type="term" value="C:cytoplasm"/>
    <property type="evidence" value="ECO:0007669"/>
    <property type="project" value="TreeGrafter"/>
</dbReference>
<accession>A0A8J2HSC0</accession>
<dbReference type="InterPro" id="IPR021454">
    <property type="entry name" value="DUF3105"/>
</dbReference>
<dbReference type="PANTHER" id="PTHR34179">
    <property type="entry name" value="TUMOR PROTEIN P53-INDUCIBLE PROTEIN 13"/>
    <property type="match status" value="1"/>
</dbReference>
<protein>
    <submittedName>
        <fullName evidence="3">Uncharacterized protein</fullName>
    </submittedName>
</protein>
<evidence type="ECO:0000256" key="1">
    <source>
        <dbReference type="SAM" id="MobiDB-lite"/>
    </source>
</evidence>
<evidence type="ECO:0000313" key="3">
    <source>
        <dbReference type="EMBL" id="CAG5108941.1"/>
    </source>
</evidence>
<feature type="chain" id="PRO_5035146017" evidence="2">
    <location>
        <begin position="23"/>
        <end position="432"/>
    </location>
</feature>
<sequence>MQSLNLIICLLFLTININLVLGFPPFSNYGHEYEVNYSQGGKHMITNINGAEEEIITADEPLSGHNTEFFTDEIEKYPDLLPSLEYTLADLEFLNKGDTQYFYIPSLPNNYDSINEKIFTTNRILELQDIIDHKNSDGKDIIIDYDVDDYWRPSLNFGNFYDRKTLQDIVPISKRDTYQITASPEYIFEEPDYTNYNNYMKQLEIDTQKEKEKLNNSIMPEEEKSQKSDKNLNITPKSAERIKPIIDKSCDDGRTNLEVDWDCSKGDYECNADVEIPPNHRPSTLYCDPSASVVQPKTHCMNETLEYSELIPVIGDYRPIAPQLGEYKFIPKQRWLNSLDNDAVVLLYHPCAERSAINKLRLLIMRYYERYIFTPYNLEETAPFAIVVKGCRLVMSRVVPNEVAHFLQDHGPQKVPLGEPNDKKTEIQFGTD</sequence>
<evidence type="ECO:0000256" key="2">
    <source>
        <dbReference type="SAM" id="SignalP"/>
    </source>
</evidence>
<dbReference type="PANTHER" id="PTHR34179:SF1">
    <property type="entry name" value="TUMOR PROTEIN P53-INDUCIBLE PROTEIN 13"/>
    <property type="match status" value="1"/>
</dbReference>
<proteinExistence type="predicted"/>
<dbReference type="OrthoDB" id="5960270at2759"/>
<keyword evidence="2" id="KW-0732">Signal</keyword>
<dbReference type="Proteomes" id="UP000786811">
    <property type="component" value="Unassembled WGS sequence"/>
</dbReference>
<name>A0A8J2HSC0_COTCN</name>
<evidence type="ECO:0000313" key="4">
    <source>
        <dbReference type="Proteomes" id="UP000786811"/>
    </source>
</evidence>
<dbReference type="AlphaFoldDB" id="A0A8J2HSC0"/>
<keyword evidence="4" id="KW-1185">Reference proteome</keyword>
<reference evidence="3" key="1">
    <citation type="submission" date="2021-04" db="EMBL/GenBank/DDBJ databases">
        <authorList>
            <person name="Chebbi M.A.C M."/>
        </authorList>
    </citation>
    <scope>NUCLEOTIDE SEQUENCE</scope>
</reference>
<gene>
    <name evidence="3" type="ORF">HICCMSTLAB_LOCUS13577</name>
</gene>
<dbReference type="EMBL" id="CAJNRD030001124">
    <property type="protein sequence ID" value="CAG5108941.1"/>
    <property type="molecule type" value="Genomic_DNA"/>
</dbReference>
<dbReference type="Pfam" id="PF11303">
    <property type="entry name" value="DUF3105"/>
    <property type="match status" value="1"/>
</dbReference>
<feature type="region of interest" description="Disordered" evidence="1">
    <location>
        <begin position="410"/>
        <end position="432"/>
    </location>
</feature>
<comment type="caution">
    <text evidence="3">The sequence shown here is derived from an EMBL/GenBank/DDBJ whole genome shotgun (WGS) entry which is preliminary data.</text>
</comment>
<organism evidence="3 4">
    <name type="scientific">Cotesia congregata</name>
    <name type="common">Parasitoid wasp</name>
    <name type="synonym">Apanteles congregatus</name>
    <dbReference type="NCBI Taxonomy" id="51543"/>
    <lineage>
        <taxon>Eukaryota</taxon>
        <taxon>Metazoa</taxon>
        <taxon>Ecdysozoa</taxon>
        <taxon>Arthropoda</taxon>
        <taxon>Hexapoda</taxon>
        <taxon>Insecta</taxon>
        <taxon>Pterygota</taxon>
        <taxon>Neoptera</taxon>
        <taxon>Endopterygota</taxon>
        <taxon>Hymenoptera</taxon>
        <taxon>Apocrita</taxon>
        <taxon>Ichneumonoidea</taxon>
        <taxon>Braconidae</taxon>
        <taxon>Microgastrinae</taxon>
        <taxon>Cotesia</taxon>
    </lineage>
</organism>